<protein>
    <submittedName>
        <fullName evidence="1">Uncharacterized protein</fullName>
    </submittedName>
</protein>
<feature type="non-terminal residue" evidence="1">
    <location>
        <position position="146"/>
    </location>
</feature>
<evidence type="ECO:0000313" key="1">
    <source>
        <dbReference type="EMBL" id="KAG7441509.1"/>
    </source>
</evidence>
<dbReference type="AlphaFoldDB" id="A0A9P7VKC6"/>
<dbReference type="GeneID" id="66109536"/>
<comment type="caution">
    <text evidence="1">The sequence shown here is derived from an EMBL/GenBank/DDBJ whole genome shotgun (WGS) entry which is preliminary data.</text>
</comment>
<proteinExistence type="predicted"/>
<feature type="non-terminal residue" evidence="1">
    <location>
        <position position="1"/>
    </location>
</feature>
<dbReference type="EMBL" id="MU250559">
    <property type="protein sequence ID" value="KAG7441509.1"/>
    <property type="molecule type" value="Genomic_DNA"/>
</dbReference>
<gene>
    <name evidence="1" type="ORF">BT62DRAFT_937025</name>
</gene>
<name>A0A9P7VKC6_9AGAR</name>
<reference evidence="1" key="1">
    <citation type="submission" date="2020-11" db="EMBL/GenBank/DDBJ databases">
        <title>Adaptations for nitrogen fixation in a non-lichenized fungal sporocarp promotes dispersal by wood-feeding termites.</title>
        <authorList>
            <consortium name="DOE Joint Genome Institute"/>
            <person name="Koch R.A."/>
            <person name="Yoon G."/>
            <person name="Arayal U."/>
            <person name="Lail K."/>
            <person name="Amirebrahimi M."/>
            <person name="Labutti K."/>
            <person name="Lipzen A."/>
            <person name="Riley R."/>
            <person name="Barry K."/>
            <person name="Henrissat B."/>
            <person name="Grigoriev I.V."/>
            <person name="Herr J.R."/>
            <person name="Aime M.C."/>
        </authorList>
    </citation>
    <scope>NUCLEOTIDE SEQUENCE</scope>
    <source>
        <strain evidence="1">MCA 3950</strain>
    </source>
</reference>
<dbReference type="RefSeq" id="XP_043035009.1">
    <property type="nucleotide sequence ID" value="XM_043187239.1"/>
</dbReference>
<organism evidence="1 2">
    <name type="scientific">Guyanagaster necrorhizus</name>
    <dbReference type="NCBI Taxonomy" id="856835"/>
    <lineage>
        <taxon>Eukaryota</taxon>
        <taxon>Fungi</taxon>
        <taxon>Dikarya</taxon>
        <taxon>Basidiomycota</taxon>
        <taxon>Agaricomycotina</taxon>
        <taxon>Agaricomycetes</taxon>
        <taxon>Agaricomycetidae</taxon>
        <taxon>Agaricales</taxon>
        <taxon>Marasmiineae</taxon>
        <taxon>Physalacriaceae</taxon>
        <taxon>Guyanagaster</taxon>
    </lineage>
</organism>
<sequence length="146" mass="16972">KCLLPLLSTPSRIRRLTYPLYYPVWNIPQYDVIPYTHLDELFLVGASDPRKPVPDIQNVTRLRLLVITPWHWNLADKGKHYDELTDWLIHLLHKAQGGCLKEVELEYDLIGISGSPHKWAELDAVLSKMELTKVELVLSAAPHEWW</sequence>
<dbReference type="Proteomes" id="UP000812287">
    <property type="component" value="Unassembled WGS sequence"/>
</dbReference>
<keyword evidence="2" id="KW-1185">Reference proteome</keyword>
<accession>A0A9P7VKC6</accession>
<evidence type="ECO:0000313" key="2">
    <source>
        <dbReference type="Proteomes" id="UP000812287"/>
    </source>
</evidence>